<name>A0A8S1CW15_9INSE</name>
<feature type="compositionally biased region" description="Basic and acidic residues" evidence="3">
    <location>
        <begin position="19"/>
        <end position="29"/>
    </location>
</feature>
<evidence type="ECO:0000256" key="2">
    <source>
        <dbReference type="ARBA" id="ARBA00016617"/>
    </source>
</evidence>
<dbReference type="GO" id="GO:0005634">
    <property type="term" value="C:nucleus"/>
    <property type="evidence" value="ECO:0007669"/>
    <property type="project" value="InterPro"/>
</dbReference>
<dbReference type="OrthoDB" id="1562195at2759"/>
<proteinExistence type="inferred from homology"/>
<feature type="region of interest" description="Disordered" evidence="3">
    <location>
        <begin position="90"/>
        <end position="160"/>
    </location>
</feature>
<dbReference type="PANTHER" id="PTHR12722:SF0">
    <property type="entry name" value="PROTEIN FAM50A"/>
    <property type="match status" value="1"/>
</dbReference>
<dbReference type="PANTHER" id="PTHR12722">
    <property type="entry name" value="XAP-5 PROTEIN-RELATED"/>
    <property type="match status" value="1"/>
</dbReference>
<dbReference type="EMBL" id="CADEPI010000106">
    <property type="protein sequence ID" value="CAB3374989.1"/>
    <property type="molecule type" value="Genomic_DNA"/>
</dbReference>
<keyword evidence="6" id="KW-1185">Reference proteome</keyword>
<dbReference type="AlphaFoldDB" id="A0A8S1CW15"/>
<comment type="similarity">
    <text evidence="1">Belongs to the FAM50 family.</text>
</comment>
<feature type="region of interest" description="Disordered" evidence="3">
    <location>
        <begin position="1"/>
        <end position="29"/>
    </location>
</feature>
<evidence type="ECO:0000259" key="4">
    <source>
        <dbReference type="Pfam" id="PF04921"/>
    </source>
</evidence>
<accession>A0A8S1CW15</accession>
<dbReference type="GO" id="GO:0006325">
    <property type="term" value="P:chromatin organization"/>
    <property type="evidence" value="ECO:0007669"/>
    <property type="project" value="TreeGrafter"/>
</dbReference>
<dbReference type="InterPro" id="IPR048337">
    <property type="entry name" value="FAM50A/XAP5_C"/>
</dbReference>
<feature type="compositionally biased region" description="Acidic residues" evidence="3">
    <location>
        <begin position="123"/>
        <end position="139"/>
    </location>
</feature>
<feature type="compositionally biased region" description="Basic and acidic residues" evidence="3">
    <location>
        <begin position="90"/>
        <end position="110"/>
    </location>
</feature>
<organism evidence="5 6">
    <name type="scientific">Cloeon dipterum</name>
    <dbReference type="NCBI Taxonomy" id="197152"/>
    <lineage>
        <taxon>Eukaryota</taxon>
        <taxon>Metazoa</taxon>
        <taxon>Ecdysozoa</taxon>
        <taxon>Arthropoda</taxon>
        <taxon>Hexapoda</taxon>
        <taxon>Insecta</taxon>
        <taxon>Pterygota</taxon>
        <taxon>Palaeoptera</taxon>
        <taxon>Ephemeroptera</taxon>
        <taxon>Pisciforma</taxon>
        <taxon>Baetidae</taxon>
        <taxon>Cloeon</taxon>
    </lineage>
</organism>
<dbReference type="InterPro" id="IPR007005">
    <property type="entry name" value="XAP5"/>
</dbReference>
<dbReference type="Pfam" id="PF04921">
    <property type="entry name" value="XAP5"/>
    <property type="match status" value="1"/>
</dbReference>
<reference evidence="5 6" key="1">
    <citation type="submission" date="2020-04" db="EMBL/GenBank/DDBJ databases">
        <authorList>
            <person name="Alioto T."/>
            <person name="Alioto T."/>
            <person name="Gomez Garrido J."/>
        </authorList>
    </citation>
    <scope>NUCLEOTIDE SEQUENCE [LARGE SCALE GENOMIC DNA]</scope>
</reference>
<evidence type="ECO:0000256" key="3">
    <source>
        <dbReference type="SAM" id="MobiDB-lite"/>
    </source>
</evidence>
<dbReference type="Proteomes" id="UP000494165">
    <property type="component" value="Unassembled WGS sequence"/>
</dbReference>
<evidence type="ECO:0000313" key="5">
    <source>
        <dbReference type="EMBL" id="CAB3374989.1"/>
    </source>
</evidence>
<feature type="compositionally biased region" description="Basic and acidic residues" evidence="3">
    <location>
        <begin position="140"/>
        <end position="153"/>
    </location>
</feature>
<evidence type="ECO:0000256" key="1">
    <source>
        <dbReference type="ARBA" id="ARBA00009980"/>
    </source>
</evidence>
<evidence type="ECO:0000313" key="6">
    <source>
        <dbReference type="Proteomes" id="UP000494165"/>
    </source>
</evidence>
<comment type="caution">
    <text evidence="5">The sequence shown here is derived from an EMBL/GenBank/DDBJ whole genome shotgun (WGS) entry which is preliminary data.</text>
</comment>
<feature type="domain" description="FAM50A/XAP5 C-terminal" evidence="4">
    <location>
        <begin position="212"/>
        <end position="352"/>
    </location>
</feature>
<sequence length="360" mass="42665">MAHYKGAASEAGRAMQLMKKREQAQQEMELRKKKLEEELKVSNMENKFATHYDAVEQQLKSSTIGLVTLDQMKAKQEDIVKAREMKMAQKIAEKEREQERQRKAKREEKRRQKQQIQTLSFNLEEDGEEEEVERAEEVEEAHVEKTSIKREADSNEDSMEADPALTVKKKMKKNPDVDTSFLPDREREEEENKVREQLRQEWVAKQQTLKEEEIEITFSYWDGSGHRRSVNMKKGNSIYQFLQRCMEMLRKEFSELKTVTADQLMYVKEDLILPQHYTFYDFIVTKARGKSGPLFQFDVRDDVRLVSDATIEKEESHAGKVLLRSWYERNKHIFPASRWEPFDPTKSYDKYTVNDKNSKK</sequence>
<protein>
    <recommendedName>
        <fullName evidence="2">Protein FAM50 homolog</fullName>
    </recommendedName>
</protein>
<gene>
    <name evidence="5" type="ORF">CLODIP_2_CD02892</name>
</gene>